<comment type="caution">
    <text evidence="1">The sequence shown here is derived from an EMBL/GenBank/DDBJ whole genome shotgun (WGS) entry which is preliminary data.</text>
</comment>
<dbReference type="AlphaFoldDB" id="A0A317NV38"/>
<accession>A0A317NV38</accession>
<sequence length="300" mass="33857">MAESGIKDLVPFYAALLIQPTNRHEGSFSYKIIRELTIAEADEIFSAYRALDEILNVSVFAYVRETLRKFLHTIQDDVGDMEGASSTVDEPDLIVKLGLRMRTAVLALCSSLHFHQEHNYKQVILKFGEGSPQHKKMQKYFNRLFERCPEYRLLYHLRNTMVHYALDVIKINAGSKEVGGEAKGWTDPLVDLKSMLELNTEIGEKYRIQLAAMPDDPSVVELVTKTMPLLFETDKMVVRIIHPEADKAVKVLSDFDALFADEIGARALSTGKVVNPGSSFQFQYSAFAHNVLEAARRGTV</sequence>
<dbReference type="Proteomes" id="UP000246410">
    <property type="component" value="Unassembled WGS sequence"/>
</dbReference>
<name>A0A317NV38_9NOCA</name>
<evidence type="ECO:0000313" key="2">
    <source>
        <dbReference type="Proteomes" id="UP000246410"/>
    </source>
</evidence>
<keyword evidence="2" id="KW-1185">Reference proteome</keyword>
<dbReference type="RefSeq" id="WP_146229200.1">
    <property type="nucleotide sequence ID" value="NZ_QGTL01000002.1"/>
</dbReference>
<reference evidence="1 2" key="1">
    <citation type="submission" date="2018-05" db="EMBL/GenBank/DDBJ databases">
        <title>Genomic Encyclopedia of Type Strains, Phase IV (KMG-IV): sequencing the most valuable type-strain genomes for metagenomic binning, comparative biology and taxonomic classification.</title>
        <authorList>
            <person name="Goeker M."/>
        </authorList>
    </citation>
    <scope>NUCLEOTIDE SEQUENCE [LARGE SCALE GENOMIC DNA]</scope>
    <source>
        <strain evidence="1 2">DSM 44717</strain>
    </source>
</reference>
<proteinExistence type="predicted"/>
<dbReference type="EMBL" id="QGTL01000002">
    <property type="protein sequence ID" value="PWV79159.1"/>
    <property type="molecule type" value="Genomic_DNA"/>
</dbReference>
<evidence type="ECO:0000313" key="1">
    <source>
        <dbReference type="EMBL" id="PWV79159.1"/>
    </source>
</evidence>
<gene>
    <name evidence="1" type="ORF">DFR69_102221</name>
</gene>
<protein>
    <submittedName>
        <fullName evidence="1">Uncharacterized protein</fullName>
    </submittedName>
</protein>
<organism evidence="1 2">
    <name type="scientific">Nocardia neocaledoniensis</name>
    <dbReference type="NCBI Taxonomy" id="236511"/>
    <lineage>
        <taxon>Bacteria</taxon>
        <taxon>Bacillati</taxon>
        <taxon>Actinomycetota</taxon>
        <taxon>Actinomycetes</taxon>
        <taxon>Mycobacteriales</taxon>
        <taxon>Nocardiaceae</taxon>
        <taxon>Nocardia</taxon>
    </lineage>
</organism>